<comment type="pathway">
    <text evidence="1">Amino-acid biosynthesis; L-histidine biosynthesis; L-histidine from 5-phospho-alpha-D-ribose 1-diphosphate: step 8/9.</text>
</comment>
<keyword evidence="12" id="KW-1185">Reference proteome</keyword>
<comment type="catalytic activity">
    <reaction evidence="9">
        <text>L-histidinol phosphate + H2O = L-histidinol + phosphate</text>
        <dbReference type="Rhea" id="RHEA:14465"/>
        <dbReference type="ChEBI" id="CHEBI:15377"/>
        <dbReference type="ChEBI" id="CHEBI:43474"/>
        <dbReference type="ChEBI" id="CHEBI:57699"/>
        <dbReference type="ChEBI" id="CHEBI:57980"/>
        <dbReference type="EC" id="3.1.3.15"/>
    </reaction>
    <physiologicalReaction direction="left-to-right" evidence="9">
        <dbReference type="Rhea" id="RHEA:14466"/>
    </physiologicalReaction>
</comment>
<dbReference type="OrthoDB" id="9784466at2"/>
<dbReference type="Pfam" id="PF12710">
    <property type="entry name" value="HAD"/>
    <property type="match status" value="1"/>
</dbReference>
<evidence type="ECO:0000256" key="6">
    <source>
        <dbReference type="ARBA" id="ARBA00022801"/>
    </source>
</evidence>
<evidence type="ECO:0000313" key="12">
    <source>
        <dbReference type="Proteomes" id="UP000304864"/>
    </source>
</evidence>
<keyword evidence="6 11" id="KW-0378">Hydrolase</keyword>
<dbReference type="KEGG" id="thig:FE785_04980"/>
<evidence type="ECO:0000256" key="7">
    <source>
        <dbReference type="ARBA" id="ARBA00022842"/>
    </source>
</evidence>
<comment type="function">
    <text evidence="10">Catalyzes the dephosphorylation of histidinol-phosphate to histidinol, the direct precursor of histidine.</text>
</comment>
<gene>
    <name evidence="11" type="ORF">FE785_04980</name>
</gene>
<dbReference type="PANTHER" id="PTHR43344:SF13">
    <property type="entry name" value="PHOSPHATASE RV3661-RELATED"/>
    <property type="match status" value="1"/>
</dbReference>
<evidence type="ECO:0000256" key="3">
    <source>
        <dbReference type="ARBA" id="ARBA00013085"/>
    </source>
</evidence>
<evidence type="ECO:0000256" key="5">
    <source>
        <dbReference type="ARBA" id="ARBA00022723"/>
    </source>
</evidence>
<dbReference type="FunFam" id="3.40.50.1000:FF:000025">
    <property type="entry name" value="HAD hydrolase, family IB"/>
    <property type="match status" value="1"/>
</dbReference>
<dbReference type="SUPFAM" id="SSF56784">
    <property type="entry name" value="HAD-like"/>
    <property type="match status" value="1"/>
</dbReference>
<evidence type="ECO:0000313" key="11">
    <source>
        <dbReference type="EMBL" id="QCU90031.1"/>
    </source>
</evidence>
<dbReference type="GO" id="GO:0046872">
    <property type="term" value="F:metal ion binding"/>
    <property type="evidence" value="ECO:0007669"/>
    <property type="project" value="UniProtKB-KW"/>
</dbReference>
<dbReference type="GO" id="GO:0004401">
    <property type="term" value="F:histidinol-phosphatase activity"/>
    <property type="evidence" value="ECO:0007669"/>
    <property type="project" value="UniProtKB-EC"/>
</dbReference>
<evidence type="ECO:0000256" key="8">
    <source>
        <dbReference type="ARBA" id="ARBA00033209"/>
    </source>
</evidence>
<dbReference type="RefSeq" id="WP_138564708.1">
    <property type="nucleotide sequence ID" value="NZ_CP040602.1"/>
</dbReference>
<dbReference type="NCBIfam" id="TIGR01488">
    <property type="entry name" value="HAD-SF-IB"/>
    <property type="match status" value="1"/>
</dbReference>
<dbReference type="CDD" id="cd02612">
    <property type="entry name" value="HAD_PGPPase"/>
    <property type="match status" value="1"/>
</dbReference>
<dbReference type="Gene3D" id="1.20.1440.100">
    <property type="entry name" value="SG protein - dephosphorylation function"/>
    <property type="match status" value="1"/>
</dbReference>
<dbReference type="InterPro" id="IPR006385">
    <property type="entry name" value="HAD_hydro_SerB1"/>
</dbReference>
<protein>
    <recommendedName>
        <fullName evidence="4">Histidinol-phosphatase</fullName>
        <ecNumber evidence="3">3.1.3.15</ecNumber>
    </recommendedName>
    <alternativeName>
        <fullName evidence="8">Histidinol-phosphate phosphatase</fullName>
    </alternativeName>
</protein>
<dbReference type="EC" id="3.1.3.15" evidence="3"/>
<proteinExistence type="inferred from homology"/>
<sequence>MALAIFDLDNTLIANDSDYLWGEFLVDKGYVDADHFREQNAKFYEDYKSGNLDIFAYQRFALKPLSQQSMETLHEWHKQFMQEYIEPIILPKAQAMVDHHKNNGDRVMIITATNTFITRPIGERYGITELLGTEGEIKDGRYTGEVAGTPTFQHGKVTRLNSWLAENDETLEGSYFYSDSHNDLPLLELVSHPVIVNGDDKLLEIAKQRDWPLMDMRQ</sequence>
<evidence type="ECO:0000256" key="2">
    <source>
        <dbReference type="ARBA" id="ARBA00009184"/>
    </source>
</evidence>
<dbReference type="PANTHER" id="PTHR43344">
    <property type="entry name" value="PHOSPHOSERINE PHOSPHATASE"/>
    <property type="match status" value="1"/>
</dbReference>
<evidence type="ECO:0000256" key="10">
    <source>
        <dbReference type="ARBA" id="ARBA00053547"/>
    </source>
</evidence>
<comment type="similarity">
    <text evidence="2">Belongs to the HAD-like hydrolase superfamily. SerB family.</text>
</comment>
<dbReference type="NCBIfam" id="TIGR01490">
    <property type="entry name" value="HAD-SF-IB-hyp1"/>
    <property type="match status" value="1"/>
</dbReference>
<dbReference type="Proteomes" id="UP000304864">
    <property type="component" value="Chromosome"/>
</dbReference>
<dbReference type="AlphaFoldDB" id="A0A4P9K5G0"/>
<dbReference type="InterPro" id="IPR023214">
    <property type="entry name" value="HAD_sf"/>
</dbReference>
<dbReference type="EMBL" id="CP040602">
    <property type="protein sequence ID" value="QCU90031.1"/>
    <property type="molecule type" value="Genomic_DNA"/>
</dbReference>
<dbReference type="InterPro" id="IPR036412">
    <property type="entry name" value="HAD-like_sf"/>
</dbReference>
<keyword evidence="5" id="KW-0479">Metal-binding</keyword>
<dbReference type="InterPro" id="IPR050582">
    <property type="entry name" value="HAD-like_SerB"/>
</dbReference>
<evidence type="ECO:0000256" key="1">
    <source>
        <dbReference type="ARBA" id="ARBA00004970"/>
    </source>
</evidence>
<organism evidence="11 12">
    <name type="scientific">Thiomicrorhabdus sediminis</name>
    <dbReference type="NCBI Taxonomy" id="2580412"/>
    <lineage>
        <taxon>Bacteria</taxon>
        <taxon>Pseudomonadati</taxon>
        <taxon>Pseudomonadota</taxon>
        <taxon>Gammaproteobacteria</taxon>
        <taxon>Thiotrichales</taxon>
        <taxon>Piscirickettsiaceae</taxon>
        <taxon>Thiomicrorhabdus</taxon>
    </lineage>
</organism>
<evidence type="ECO:0000256" key="9">
    <source>
        <dbReference type="ARBA" id="ARBA00052092"/>
    </source>
</evidence>
<dbReference type="Gene3D" id="3.40.50.1000">
    <property type="entry name" value="HAD superfamily/HAD-like"/>
    <property type="match status" value="1"/>
</dbReference>
<reference evidence="11 12" key="1">
    <citation type="submission" date="2019-05" db="EMBL/GenBank/DDBJ databases">
        <title>Thiomicrorhabdus sediminis sp. nov, a novel sulfur-oxidizing bacterium isolated from coastal sediment.</title>
        <authorList>
            <person name="Liu X."/>
        </authorList>
    </citation>
    <scope>NUCLEOTIDE SEQUENCE [LARGE SCALE GENOMIC DNA]</scope>
    <source>
        <strain evidence="11 12">G1</strain>
    </source>
</reference>
<accession>A0A4P9K5G0</accession>
<keyword evidence="7" id="KW-0460">Magnesium</keyword>
<name>A0A4P9K5G0_9GAMM</name>
<evidence type="ECO:0000256" key="4">
    <source>
        <dbReference type="ARBA" id="ARBA00021697"/>
    </source>
</evidence>